<evidence type="ECO:0000256" key="11">
    <source>
        <dbReference type="RuleBase" id="RU362125"/>
    </source>
</evidence>
<sequence>MIQQSAKEFAEKEIIPVAAKMDRENFFPRELFRKMGKEGYLGVTIPEQYGGSGSDYVSQAIIEEEISYASGSLGLSYGAHSNLCLDNLYRNGSEYLREKYLEKLCSGEHVGSLGMTEPSSGSDALSMKTSATMDKGNFILNGSKTFITNAPYADIFLVYARTGENITPFVVESSDRGFSRGQEFDKTGMRGSPTGTIFFNDIILPENRIVGKLNGGRNVLLSGLNLERAVLAFNSIGIARRALDLAIGYASERKQFGRPISDFELVQEKLAYMYTKFESSRLFAMEALKRVQEDRMDSLDAASAILYASESSEYIAREALQIFGGYGYIKDFEIERVFRDSILLTIGAGTNEIRKKVISEALIKKYGKGGKSVK</sequence>
<feature type="domain" description="Acyl-CoA dehydrogenase/oxidase N-terminal" evidence="14">
    <location>
        <begin position="1"/>
        <end position="108"/>
    </location>
</feature>
<dbReference type="InterPro" id="IPR037069">
    <property type="entry name" value="AcylCoA_DH/ox_N_sf"/>
</dbReference>
<dbReference type="InterPro" id="IPR034183">
    <property type="entry name" value="IVD"/>
</dbReference>
<dbReference type="InterPro" id="IPR013786">
    <property type="entry name" value="AcylCoA_DH/ox_N"/>
</dbReference>
<dbReference type="KEGG" id="fai:FAD_1551"/>
<keyword evidence="17" id="KW-1185">Reference proteome</keyword>
<evidence type="ECO:0000256" key="2">
    <source>
        <dbReference type="ARBA" id="ARBA00004898"/>
    </source>
</evidence>
<protein>
    <recommendedName>
        <fullName evidence="5">Isovaleryl-CoA dehydrogenase, mitochondrial</fullName>
        <ecNumber evidence="4">1.3.8.4</ecNumber>
    </recommendedName>
</protein>
<dbReference type="EC" id="1.3.8.4" evidence="4"/>
<evidence type="ECO:0000259" key="14">
    <source>
        <dbReference type="Pfam" id="PF02771"/>
    </source>
</evidence>
<evidence type="ECO:0000313" key="16">
    <source>
        <dbReference type="EMBL" id="NOL59405.1"/>
    </source>
</evidence>
<evidence type="ECO:0000256" key="4">
    <source>
        <dbReference type="ARBA" id="ARBA00012044"/>
    </source>
</evidence>
<dbReference type="PANTHER" id="PTHR43884">
    <property type="entry name" value="ACYL-COA DEHYDROGENASE"/>
    <property type="match status" value="1"/>
</dbReference>
<dbReference type="GO" id="GO:0008470">
    <property type="term" value="F:3-methylbutanoyl-CoA dehydrogenase activity"/>
    <property type="evidence" value="ECO:0007669"/>
    <property type="project" value="UniProtKB-EC"/>
</dbReference>
<evidence type="ECO:0000313" key="15">
    <source>
        <dbReference type="EMBL" id="ARD85400.1"/>
    </source>
</evidence>
<gene>
    <name evidence="15" type="ORF">FAD_1551</name>
    <name evidence="16" type="ORF">HLB00_00940</name>
</gene>
<dbReference type="OrthoDB" id="275197at2157"/>
<evidence type="ECO:0000256" key="1">
    <source>
        <dbReference type="ARBA" id="ARBA00001974"/>
    </source>
</evidence>
<name>A0A1V0N5H9_9ARCH</name>
<keyword evidence="7 11" id="KW-0274">FAD</keyword>
<dbReference type="Proteomes" id="UP000546917">
    <property type="component" value="Unassembled WGS sequence"/>
</dbReference>
<dbReference type="SUPFAM" id="SSF47203">
    <property type="entry name" value="Acyl-CoA dehydrogenase C-terminal domain-like"/>
    <property type="match status" value="1"/>
</dbReference>
<comment type="pathway">
    <text evidence="2">Amino-acid degradation; L-leucine degradation; (S)-3-hydroxy-3-methylglutaryl-CoA from 3-isovaleryl-CoA: step 1/3.</text>
</comment>
<evidence type="ECO:0000256" key="7">
    <source>
        <dbReference type="ARBA" id="ARBA00022827"/>
    </source>
</evidence>
<evidence type="ECO:0000256" key="9">
    <source>
        <dbReference type="ARBA" id="ARBA00023002"/>
    </source>
</evidence>
<feature type="domain" description="Acyl-CoA oxidase/dehydrogenase middle" evidence="13">
    <location>
        <begin position="113"/>
        <end position="201"/>
    </location>
</feature>
<dbReference type="GO" id="GO:0006552">
    <property type="term" value="P:L-leucine catabolic process"/>
    <property type="evidence" value="ECO:0007669"/>
    <property type="project" value="TreeGrafter"/>
</dbReference>
<evidence type="ECO:0000256" key="6">
    <source>
        <dbReference type="ARBA" id="ARBA00022630"/>
    </source>
</evidence>
<comment type="similarity">
    <text evidence="3 11">Belongs to the acyl-CoA dehydrogenase family.</text>
</comment>
<dbReference type="GO" id="GO:0050660">
    <property type="term" value="F:flavin adenine dinucleotide binding"/>
    <property type="evidence" value="ECO:0007669"/>
    <property type="project" value="InterPro"/>
</dbReference>
<dbReference type="Proteomes" id="UP000192050">
    <property type="component" value="Chromosome"/>
</dbReference>
<evidence type="ECO:0000256" key="8">
    <source>
        <dbReference type="ARBA" id="ARBA00022946"/>
    </source>
</evidence>
<keyword evidence="8" id="KW-0809">Transit peptide</keyword>
<dbReference type="Pfam" id="PF00441">
    <property type="entry name" value="Acyl-CoA_dh_1"/>
    <property type="match status" value="1"/>
</dbReference>
<feature type="domain" description="Acyl-CoA dehydrogenase/oxidase C-terminal" evidence="12">
    <location>
        <begin position="214"/>
        <end position="362"/>
    </location>
</feature>
<dbReference type="SUPFAM" id="SSF56645">
    <property type="entry name" value="Acyl-CoA dehydrogenase NM domain-like"/>
    <property type="match status" value="1"/>
</dbReference>
<evidence type="ECO:0000256" key="5">
    <source>
        <dbReference type="ARBA" id="ARBA00018258"/>
    </source>
</evidence>
<reference evidence="15 17" key="1">
    <citation type="submission" date="2011-10" db="EMBL/GenBank/DDBJ databases">
        <title>Metabolic and evolutionary patterns in the extreme acidophile Ferroplasma acidiphilum.</title>
        <authorList>
            <person name="Golyshina O.V."/>
            <person name="Kozyavkin S.A."/>
            <person name="Tatusov R.L."/>
            <person name="Slesarev A.I."/>
            <person name="Golyshin P.N."/>
        </authorList>
    </citation>
    <scope>NUCLEOTIDE SEQUENCE [LARGE SCALE GENOMIC DNA]</scope>
    <source>
        <strain evidence="15">Berkeley</strain>
        <strain evidence="17">Y</strain>
    </source>
</reference>
<reference evidence="16 18" key="2">
    <citation type="submission" date="2020-05" db="EMBL/GenBank/DDBJ databases">
        <authorList>
            <person name="Zhang R."/>
        </authorList>
    </citation>
    <scope>NUCLEOTIDE SEQUENCE [LARGE SCALE GENOMIC DNA]</scope>
    <source>
        <strain evidence="16 18">DSM 28986</strain>
    </source>
</reference>
<evidence type="ECO:0000313" key="18">
    <source>
        <dbReference type="Proteomes" id="UP000546917"/>
    </source>
</evidence>
<evidence type="ECO:0000256" key="3">
    <source>
        <dbReference type="ARBA" id="ARBA00009347"/>
    </source>
</evidence>
<evidence type="ECO:0000313" key="17">
    <source>
        <dbReference type="Proteomes" id="UP000192050"/>
    </source>
</evidence>
<dbReference type="Gene3D" id="2.40.110.10">
    <property type="entry name" value="Butyryl-CoA Dehydrogenase, subunit A, domain 2"/>
    <property type="match status" value="1"/>
</dbReference>
<dbReference type="InterPro" id="IPR009075">
    <property type="entry name" value="AcylCo_DH/oxidase_C"/>
</dbReference>
<proteinExistence type="inferred from homology"/>
<comment type="cofactor">
    <cofactor evidence="1 11">
        <name>FAD</name>
        <dbReference type="ChEBI" id="CHEBI:57692"/>
    </cofactor>
</comment>
<dbReference type="InterPro" id="IPR046373">
    <property type="entry name" value="Acyl-CoA_Oxase/DH_mid-dom_sf"/>
</dbReference>
<dbReference type="InterPro" id="IPR006089">
    <property type="entry name" value="Acyl-CoA_DH_CS"/>
</dbReference>
<keyword evidence="9 11" id="KW-0560">Oxidoreductase</keyword>
<organism evidence="15 17">
    <name type="scientific">Ferroplasma acidiphilum</name>
    <dbReference type="NCBI Taxonomy" id="74969"/>
    <lineage>
        <taxon>Archaea</taxon>
        <taxon>Methanobacteriati</taxon>
        <taxon>Thermoplasmatota</taxon>
        <taxon>Thermoplasmata</taxon>
        <taxon>Thermoplasmatales</taxon>
        <taxon>Ferroplasmaceae</taxon>
        <taxon>Ferroplasma</taxon>
    </lineage>
</organism>
<dbReference type="STRING" id="74969.FAD_1551"/>
<dbReference type="InterPro" id="IPR006091">
    <property type="entry name" value="Acyl-CoA_Oxase/DH_mid-dom"/>
</dbReference>
<accession>A0A1V0N5H9</accession>
<dbReference type="FunFam" id="2.40.110.10:FF:000002">
    <property type="entry name" value="Acyl-CoA dehydrogenase fadE12"/>
    <property type="match status" value="1"/>
</dbReference>
<dbReference type="InterPro" id="IPR009100">
    <property type="entry name" value="AcylCoA_DH/oxidase_NM_dom_sf"/>
</dbReference>
<dbReference type="Pfam" id="PF02770">
    <property type="entry name" value="Acyl-CoA_dh_M"/>
    <property type="match status" value="1"/>
</dbReference>
<keyword evidence="6 11" id="KW-0285">Flavoprotein</keyword>
<dbReference type="Pfam" id="PF02771">
    <property type="entry name" value="Acyl-CoA_dh_N"/>
    <property type="match status" value="1"/>
</dbReference>
<dbReference type="PANTHER" id="PTHR43884:SF12">
    <property type="entry name" value="ISOVALERYL-COA DEHYDROGENASE, MITOCHONDRIAL-RELATED"/>
    <property type="match status" value="1"/>
</dbReference>
<evidence type="ECO:0000256" key="10">
    <source>
        <dbReference type="ARBA" id="ARBA00052875"/>
    </source>
</evidence>
<dbReference type="Gene3D" id="1.20.140.10">
    <property type="entry name" value="Butyryl-CoA Dehydrogenase, subunit A, domain 3"/>
    <property type="match status" value="1"/>
</dbReference>
<dbReference type="Gene3D" id="1.10.540.10">
    <property type="entry name" value="Acyl-CoA dehydrogenase/oxidase, N-terminal domain"/>
    <property type="match status" value="1"/>
</dbReference>
<dbReference type="PROSITE" id="PS00072">
    <property type="entry name" value="ACYL_COA_DH_1"/>
    <property type="match status" value="1"/>
</dbReference>
<dbReference type="InterPro" id="IPR036250">
    <property type="entry name" value="AcylCo_DH-like_C"/>
</dbReference>
<dbReference type="PROSITE" id="PS00073">
    <property type="entry name" value="ACYL_COA_DH_2"/>
    <property type="match status" value="1"/>
</dbReference>
<dbReference type="FunFam" id="1.10.540.10:FF:000007">
    <property type="entry name" value="Isovaleryl-CoA dehydrogenase, mitochondrial"/>
    <property type="match status" value="1"/>
</dbReference>
<dbReference type="PIRSF" id="PIRSF016578">
    <property type="entry name" value="HsaA"/>
    <property type="match status" value="1"/>
</dbReference>
<dbReference type="FunFam" id="1.20.140.10:FF:000001">
    <property type="entry name" value="Acyl-CoA dehydrogenase"/>
    <property type="match status" value="1"/>
</dbReference>
<dbReference type="AlphaFoldDB" id="A0A1V0N5H9"/>
<evidence type="ECO:0000259" key="12">
    <source>
        <dbReference type="Pfam" id="PF00441"/>
    </source>
</evidence>
<evidence type="ECO:0000259" key="13">
    <source>
        <dbReference type="Pfam" id="PF02770"/>
    </source>
</evidence>
<dbReference type="EMBL" id="CP015363">
    <property type="protein sequence ID" value="ARD85400.1"/>
    <property type="molecule type" value="Genomic_DNA"/>
</dbReference>
<dbReference type="EMBL" id="JABGBP010000027">
    <property type="protein sequence ID" value="NOL59405.1"/>
    <property type="molecule type" value="Genomic_DNA"/>
</dbReference>
<dbReference type="CDD" id="cd01156">
    <property type="entry name" value="IVD"/>
    <property type="match status" value="1"/>
</dbReference>
<comment type="catalytic activity">
    <reaction evidence="10">
        <text>3-methylbutanoyl-CoA + oxidized [electron-transfer flavoprotein] + H(+) = 3-methylbut-2-enoyl-CoA + reduced [electron-transfer flavoprotein]</text>
        <dbReference type="Rhea" id="RHEA:12276"/>
        <dbReference type="Rhea" id="RHEA-COMP:10685"/>
        <dbReference type="Rhea" id="RHEA-COMP:10686"/>
        <dbReference type="ChEBI" id="CHEBI:15378"/>
        <dbReference type="ChEBI" id="CHEBI:57344"/>
        <dbReference type="ChEBI" id="CHEBI:57345"/>
        <dbReference type="ChEBI" id="CHEBI:57692"/>
        <dbReference type="ChEBI" id="CHEBI:58307"/>
        <dbReference type="EC" id="1.3.8.4"/>
    </reaction>
</comment>